<dbReference type="GO" id="GO:0005525">
    <property type="term" value="F:GTP binding"/>
    <property type="evidence" value="ECO:0007669"/>
    <property type="project" value="InterPro"/>
</dbReference>
<dbReference type="Gene3D" id="1.10.150.300">
    <property type="entry name" value="TGS-like domain"/>
    <property type="match status" value="1"/>
</dbReference>
<dbReference type="EMBL" id="CP005933">
    <property type="protein sequence ID" value="AIA33958.1"/>
    <property type="molecule type" value="Genomic_DNA"/>
</dbReference>
<dbReference type="RefSeq" id="WP_013456428.1">
    <property type="nucleotide sequence ID" value="NZ_CP005933.1"/>
</dbReference>
<evidence type="ECO:0000256" key="1">
    <source>
        <dbReference type="ARBA" id="ARBA00001946"/>
    </source>
</evidence>
<dbReference type="InterPro" id="IPR004095">
    <property type="entry name" value="TGS"/>
</dbReference>
<dbReference type="InterPro" id="IPR012676">
    <property type="entry name" value="TGS-like"/>
</dbReference>
<evidence type="ECO:0000256" key="5">
    <source>
        <dbReference type="ARBA" id="ARBA00022842"/>
    </source>
</evidence>
<dbReference type="HOGENOM" id="CLU_018395_0_1_14"/>
<comment type="cofactor">
    <cofactor evidence="1">
        <name>Mg(2+)</name>
        <dbReference type="ChEBI" id="CHEBI:18420"/>
    </cofactor>
</comment>
<evidence type="ECO:0000256" key="3">
    <source>
        <dbReference type="ARBA" id="ARBA00022741"/>
    </source>
</evidence>
<dbReference type="InterPro" id="IPR027417">
    <property type="entry name" value="P-loop_NTPase"/>
</dbReference>
<dbReference type="CDD" id="cd04867">
    <property type="entry name" value="TGS_YchF_OLA1"/>
    <property type="match status" value="1"/>
</dbReference>
<dbReference type="SUPFAM" id="SSF81271">
    <property type="entry name" value="TGS-like"/>
    <property type="match status" value="1"/>
</dbReference>
<evidence type="ECO:0000256" key="2">
    <source>
        <dbReference type="ARBA" id="ARBA00022723"/>
    </source>
</evidence>
<dbReference type="Gene3D" id="3.40.50.300">
    <property type="entry name" value="P-loop containing nucleotide triphosphate hydrolases"/>
    <property type="match status" value="1"/>
</dbReference>
<dbReference type="FunFam" id="1.10.150.300:FF:000004">
    <property type="entry name" value="Ribosome-binding ATPase YchF"/>
    <property type="match status" value="1"/>
</dbReference>
<feature type="domain" description="TGS" evidence="8">
    <location>
        <begin position="282"/>
        <end position="365"/>
    </location>
</feature>
<dbReference type="InterPro" id="IPR012675">
    <property type="entry name" value="Beta-grasp_dom_sf"/>
</dbReference>
<keyword evidence="3 6" id="KW-0547">Nucleotide-binding</keyword>
<evidence type="ECO:0000313" key="9">
    <source>
        <dbReference type="EMBL" id="AIA33958.1"/>
    </source>
</evidence>
<gene>
    <name evidence="6" type="primary">ychF</name>
    <name evidence="9" type="ORF">K668_01900</name>
</gene>
<dbReference type="HAMAP" id="MF_00944">
    <property type="entry name" value="YchF_OLA1_ATPase"/>
    <property type="match status" value="1"/>
</dbReference>
<dbReference type="InterPro" id="IPR004396">
    <property type="entry name" value="ATPase_YchF/OLA1"/>
</dbReference>
<dbReference type="InterPro" id="IPR023192">
    <property type="entry name" value="TGS-like_dom_sf"/>
</dbReference>
<keyword evidence="5" id="KW-0460">Magnesium</keyword>
<sequence>MGLKAGIVGLPNVGKSTLFSALTKHQVEASNYAFTTIDPNISSVALKDQRLIELAKIVNPSKIVPATFDFVDIAGLVKGASKGEGLGNKFLSNIREVDAIIHVVRCFENKDIMHVANEINPVNDKNVINYELMLADIETVSNIVNRISKKAKSGDKTALIEYNLAQKIKQTLENELPARSLINNLSEEEAKLIKTYHLLTAKPVIYVANLSTEQISNYADDKLFNELKNSLSEEEKIIPISVQLESELSQVDETEANEWLNSYNINLSGLDILTKESFDLLKLKTYFTAGPMEVKAWTFKDGMLAPQCAGLIHSDFEKKFIKADIISYENYIQYNGEQGARNAGKIRSEGKNYIMQDGDICHFKFGK</sequence>
<comment type="function">
    <text evidence="6">ATPase that binds to both the 70S ribosome and the 50S ribosomal subunit in a nucleotide-independent manner.</text>
</comment>
<dbReference type="SUPFAM" id="SSF52540">
    <property type="entry name" value="P-loop containing nucleoside triphosphate hydrolases"/>
    <property type="match status" value="1"/>
</dbReference>
<dbReference type="AlphaFoldDB" id="A0A059Y415"/>
<organism evidence="9 10">
    <name type="scientific">Mycoplasmopsis bovis CQ-W70</name>
    <dbReference type="NCBI Taxonomy" id="1316930"/>
    <lineage>
        <taxon>Bacteria</taxon>
        <taxon>Bacillati</taxon>
        <taxon>Mycoplasmatota</taxon>
        <taxon>Mycoplasmoidales</taxon>
        <taxon>Metamycoplasmataceae</taxon>
        <taxon>Mycoplasmopsis</taxon>
    </lineage>
</organism>
<dbReference type="PROSITE" id="PS51880">
    <property type="entry name" value="TGS"/>
    <property type="match status" value="1"/>
</dbReference>
<reference evidence="9 10" key="1">
    <citation type="submission" date="2013-04" db="EMBL/GenBank/DDBJ databases">
        <authorList>
            <person name="Lin L."/>
            <person name="Zeng Z."/>
            <person name="Xie J."/>
            <person name="Luo L."/>
            <person name="Yang Z."/>
            <person name="Liang W."/>
            <person name="Lin H."/>
            <person name="Dong C."/>
            <person name="Sun Y."/>
        </authorList>
    </citation>
    <scope>NUCLEOTIDE SEQUENCE [LARGE SCALE GENOMIC DNA]</scope>
    <source>
        <strain evidence="9 10">CQ-W70</strain>
    </source>
</reference>
<dbReference type="PANTHER" id="PTHR23305">
    <property type="entry name" value="OBG GTPASE FAMILY"/>
    <property type="match status" value="1"/>
</dbReference>
<dbReference type="GeneID" id="31507825"/>
<dbReference type="FunFam" id="3.10.20.30:FF:000001">
    <property type="entry name" value="Ribosome-binding ATPase YchF"/>
    <property type="match status" value="1"/>
</dbReference>
<dbReference type="InterPro" id="IPR013029">
    <property type="entry name" value="YchF_C"/>
</dbReference>
<dbReference type="GO" id="GO:0016887">
    <property type="term" value="F:ATP hydrolysis activity"/>
    <property type="evidence" value="ECO:0007669"/>
    <property type="project" value="UniProtKB-UniRule"/>
</dbReference>
<accession>A0A059Y415</accession>
<dbReference type="PIRSF" id="PIRSF006641">
    <property type="entry name" value="CHP00092"/>
    <property type="match status" value="1"/>
</dbReference>
<keyword evidence="2" id="KW-0479">Metal-binding</keyword>
<evidence type="ECO:0000256" key="6">
    <source>
        <dbReference type="HAMAP-Rule" id="MF_00944"/>
    </source>
</evidence>
<dbReference type="PRINTS" id="PR00326">
    <property type="entry name" value="GTP1OBG"/>
</dbReference>
<dbReference type="NCBIfam" id="TIGR00092">
    <property type="entry name" value="redox-regulated ATPase YchF"/>
    <property type="match status" value="1"/>
</dbReference>
<evidence type="ECO:0000259" key="7">
    <source>
        <dbReference type="PROSITE" id="PS51710"/>
    </source>
</evidence>
<dbReference type="PATRIC" id="fig|1316930.3.peg.390"/>
<feature type="binding site" evidence="6">
    <location>
        <begin position="12"/>
        <end position="17"/>
    </location>
    <ligand>
        <name>ATP</name>
        <dbReference type="ChEBI" id="CHEBI:30616"/>
    </ligand>
</feature>
<dbReference type="GO" id="GO:0043023">
    <property type="term" value="F:ribosomal large subunit binding"/>
    <property type="evidence" value="ECO:0007669"/>
    <property type="project" value="UniProtKB-UniRule"/>
</dbReference>
<dbReference type="Pfam" id="PF01926">
    <property type="entry name" value="MMR_HSR1"/>
    <property type="match status" value="1"/>
</dbReference>
<dbReference type="Proteomes" id="UP000027182">
    <property type="component" value="Chromosome"/>
</dbReference>
<dbReference type="PANTHER" id="PTHR23305:SF18">
    <property type="entry name" value="OBG-TYPE G DOMAIN-CONTAINING PROTEIN"/>
    <property type="match status" value="1"/>
</dbReference>
<dbReference type="GO" id="GO:0005737">
    <property type="term" value="C:cytoplasm"/>
    <property type="evidence" value="ECO:0007669"/>
    <property type="project" value="TreeGrafter"/>
</dbReference>
<dbReference type="GO" id="GO:0046872">
    <property type="term" value="F:metal ion binding"/>
    <property type="evidence" value="ECO:0007669"/>
    <property type="project" value="UniProtKB-KW"/>
</dbReference>
<dbReference type="KEGG" id="mbq:K668_01900"/>
<protein>
    <recommendedName>
        <fullName evidence="6">Ribosome-binding ATPase YchF</fullName>
    </recommendedName>
</protein>
<dbReference type="CDD" id="cd01900">
    <property type="entry name" value="YchF"/>
    <property type="match status" value="1"/>
</dbReference>
<dbReference type="Gene3D" id="3.10.20.30">
    <property type="match status" value="1"/>
</dbReference>
<comment type="similarity">
    <text evidence="6">Belongs to the TRAFAC class OBG-HflX-like GTPase superfamily. OBG GTPase family. YchF/OLA1 subfamily.</text>
</comment>
<dbReference type="PROSITE" id="PS51710">
    <property type="entry name" value="G_OBG"/>
    <property type="match status" value="1"/>
</dbReference>
<name>A0A059Y415_MYCBV</name>
<evidence type="ECO:0000313" key="10">
    <source>
        <dbReference type="Proteomes" id="UP000027182"/>
    </source>
</evidence>
<feature type="domain" description="OBG-type G" evidence="7">
    <location>
        <begin position="3"/>
        <end position="260"/>
    </location>
</feature>
<dbReference type="InterPro" id="IPR006073">
    <property type="entry name" value="GTP-bd"/>
</dbReference>
<evidence type="ECO:0000259" key="8">
    <source>
        <dbReference type="PROSITE" id="PS51880"/>
    </source>
</evidence>
<dbReference type="Pfam" id="PF06071">
    <property type="entry name" value="YchF-GTPase_C"/>
    <property type="match status" value="1"/>
</dbReference>
<proteinExistence type="inferred from homology"/>
<keyword evidence="4 6" id="KW-0067">ATP-binding</keyword>
<dbReference type="GO" id="GO:0005524">
    <property type="term" value="F:ATP binding"/>
    <property type="evidence" value="ECO:0007669"/>
    <property type="project" value="UniProtKB-UniRule"/>
</dbReference>
<dbReference type="InterPro" id="IPR041706">
    <property type="entry name" value="YchF_N"/>
</dbReference>
<dbReference type="InterPro" id="IPR031167">
    <property type="entry name" value="G_OBG"/>
</dbReference>
<evidence type="ECO:0000256" key="4">
    <source>
        <dbReference type="ARBA" id="ARBA00022840"/>
    </source>
</evidence>